<dbReference type="PANTHER" id="PTHR46963:SF2">
    <property type="match status" value="1"/>
</dbReference>
<evidence type="ECO:0000259" key="4">
    <source>
        <dbReference type="Pfam" id="PF12012"/>
    </source>
</evidence>
<name>A0A2B4REN1_STYPI</name>
<accession>A0A2B4REN1</accession>
<dbReference type="Pfam" id="PF12012">
    <property type="entry name" value="DUF3504"/>
    <property type="match status" value="1"/>
</dbReference>
<keyword evidence="2" id="KW-0597">Phosphoprotein</keyword>
<protein>
    <submittedName>
        <fullName evidence="5">Uncharacterized protein KIAA1958-like</fullName>
    </submittedName>
</protein>
<reference evidence="6" key="1">
    <citation type="journal article" date="2017" name="bioRxiv">
        <title>Comparative analysis of the genomes of Stylophora pistillata and Acropora digitifera provides evidence for extensive differences between species of corals.</title>
        <authorList>
            <person name="Voolstra C.R."/>
            <person name="Li Y."/>
            <person name="Liew Y.J."/>
            <person name="Baumgarten S."/>
            <person name="Zoccola D."/>
            <person name="Flot J.-F."/>
            <person name="Tambutte S."/>
            <person name="Allemand D."/>
            <person name="Aranda M."/>
        </authorList>
    </citation>
    <scope>NUCLEOTIDE SEQUENCE [LARGE SCALE GENOMIC DNA]</scope>
</reference>
<feature type="domain" description="ZMYM2-like/QRICH1 C-terminal" evidence="4">
    <location>
        <begin position="102"/>
        <end position="170"/>
    </location>
</feature>
<dbReference type="Proteomes" id="UP000225706">
    <property type="component" value="Unassembled WGS sequence"/>
</dbReference>
<evidence type="ECO:0000313" key="6">
    <source>
        <dbReference type="Proteomes" id="UP000225706"/>
    </source>
</evidence>
<evidence type="ECO:0000256" key="3">
    <source>
        <dbReference type="ARBA" id="ARBA00022843"/>
    </source>
</evidence>
<dbReference type="OrthoDB" id="5955182at2759"/>
<sequence>MASRDESKLQKEIPPRELNAYIGEFIITVRKKDSKEDYEPSSLRSLMARFERYLKKKNYGFSIMKDAKFKQARKALQSKQKDLKKKGKGKKPNASVALTEEEIKLLYDKELLGTLTSEILLNTIWFGNTIHLGLRGCKEHRDMCWGDVQLLQTTNGEEFLEYSERQTKTRTGENPEMSDK</sequence>
<evidence type="ECO:0000256" key="1">
    <source>
        <dbReference type="ARBA" id="ARBA00022499"/>
    </source>
</evidence>
<dbReference type="InterPro" id="IPR042838">
    <property type="entry name" value="KIAA1958"/>
</dbReference>
<evidence type="ECO:0000313" key="5">
    <source>
        <dbReference type="EMBL" id="PFX15616.1"/>
    </source>
</evidence>
<dbReference type="PANTHER" id="PTHR46963">
    <property type="entry name" value="SIMILAR TO RIKEN CDNA E130308A19"/>
    <property type="match status" value="1"/>
</dbReference>
<gene>
    <name evidence="5" type="ORF">AWC38_SpisGene20157</name>
</gene>
<evidence type="ECO:0000256" key="2">
    <source>
        <dbReference type="ARBA" id="ARBA00022553"/>
    </source>
</evidence>
<keyword evidence="3" id="KW-0832">Ubl conjugation</keyword>
<dbReference type="EMBL" id="LSMT01000630">
    <property type="protein sequence ID" value="PFX15616.1"/>
    <property type="molecule type" value="Genomic_DNA"/>
</dbReference>
<comment type="caution">
    <text evidence="5">The sequence shown here is derived from an EMBL/GenBank/DDBJ whole genome shotgun (WGS) entry which is preliminary data.</text>
</comment>
<organism evidence="5 6">
    <name type="scientific">Stylophora pistillata</name>
    <name type="common">Smooth cauliflower coral</name>
    <dbReference type="NCBI Taxonomy" id="50429"/>
    <lineage>
        <taxon>Eukaryota</taxon>
        <taxon>Metazoa</taxon>
        <taxon>Cnidaria</taxon>
        <taxon>Anthozoa</taxon>
        <taxon>Hexacorallia</taxon>
        <taxon>Scleractinia</taxon>
        <taxon>Astrocoeniina</taxon>
        <taxon>Pocilloporidae</taxon>
        <taxon>Stylophora</taxon>
    </lineage>
</organism>
<dbReference type="AlphaFoldDB" id="A0A2B4REN1"/>
<proteinExistence type="predicted"/>
<keyword evidence="1" id="KW-1017">Isopeptide bond</keyword>
<keyword evidence="6" id="KW-1185">Reference proteome</keyword>
<dbReference type="InterPro" id="IPR021893">
    <property type="entry name" value="ZMYM2-like_C"/>
</dbReference>